<evidence type="ECO:0000313" key="2">
    <source>
        <dbReference type="Proteomes" id="UP000237000"/>
    </source>
</evidence>
<organism evidence="1 2">
    <name type="scientific">Trema orientale</name>
    <name type="common">Charcoal tree</name>
    <name type="synonym">Celtis orientalis</name>
    <dbReference type="NCBI Taxonomy" id="63057"/>
    <lineage>
        <taxon>Eukaryota</taxon>
        <taxon>Viridiplantae</taxon>
        <taxon>Streptophyta</taxon>
        <taxon>Embryophyta</taxon>
        <taxon>Tracheophyta</taxon>
        <taxon>Spermatophyta</taxon>
        <taxon>Magnoliopsida</taxon>
        <taxon>eudicotyledons</taxon>
        <taxon>Gunneridae</taxon>
        <taxon>Pentapetalae</taxon>
        <taxon>rosids</taxon>
        <taxon>fabids</taxon>
        <taxon>Rosales</taxon>
        <taxon>Cannabaceae</taxon>
        <taxon>Trema</taxon>
    </lineage>
</organism>
<dbReference type="AlphaFoldDB" id="A0A2P5F693"/>
<dbReference type="STRING" id="63057.A0A2P5F693"/>
<reference evidence="2" key="1">
    <citation type="submission" date="2016-06" db="EMBL/GenBank/DDBJ databases">
        <title>Parallel loss of symbiosis genes in relatives of nitrogen-fixing non-legume Parasponia.</title>
        <authorList>
            <person name="Van Velzen R."/>
            <person name="Holmer R."/>
            <person name="Bu F."/>
            <person name="Rutten L."/>
            <person name="Van Zeijl A."/>
            <person name="Liu W."/>
            <person name="Santuari L."/>
            <person name="Cao Q."/>
            <person name="Sharma T."/>
            <person name="Shen D."/>
            <person name="Roswanjaya Y."/>
            <person name="Wardhani T."/>
            <person name="Kalhor M.S."/>
            <person name="Jansen J."/>
            <person name="Van den Hoogen J."/>
            <person name="Gungor B."/>
            <person name="Hartog M."/>
            <person name="Hontelez J."/>
            <person name="Verver J."/>
            <person name="Yang W.-C."/>
            <person name="Schijlen E."/>
            <person name="Repin R."/>
            <person name="Schilthuizen M."/>
            <person name="Schranz E."/>
            <person name="Heidstra R."/>
            <person name="Miyata K."/>
            <person name="Fedorova E."/>
            <person name="Kohlen W."/>
            <person name="Bisseling T."/>
            <person name="Smit S."/>
            <person name="Geurts R."/>
        </authorList>
    </citation>
    <scope>NUCLEOTIDE SEQUENCE [LARGE SCALE GENOMIC DNA]</scope>
    <source>
        <strain evidence="2">cv. RG33-2</strain>
    </source>
</reference>
<dbReference type="EMBL" id="JXTC01000059">
    <property type="protein sequence ID" value="PON93312.1"/>
    <property type="molecule type" value="Genomic_DNA"/>
</dbReference>
<sequence>MDKSAKLEMYNIGKALLPPKVLWLEKIGKGAYLNMFPHPYGSQRAFFSNQQARLQLQMVLFMICDMSSVGEKKTRKTFIY</sequence>
<name>A0A2P5F693_TREOI</name>
<evidence type="ECO:0000313" key="1">
    <source>
        <dbReference type="EMBL" id="PON93312.1"/>
    </source>
</evidence>
<dbReference type="OrthoDB" id="1739023at2759"/>
<dbReference type="Proteomes" id="UP000237000">
    <property type="component" value="Unassembled WGS sequence"/>
</dbReference>
<keyword evidence="2" id="KW-1185">Reference proteome</keyword>
<protein>
    <submittedName>
        <fullName evidence="1">Uncharacterized protein</fullName>
    </submittedName>
</protein>
<proteinExistence type="predicted"/>
<dbReference type="InParanoid" id="A0A2P5F693"/>
<gene>
    <name evidence="1" type="ORF">TorRG33x02_108830</name>
</gene>
<comment type="caution">
    <text evidence="1">The sequence shown here is derived from an EMBL/GenBank/DDBJ whole genome shotgun (WGS) entry which is preliminary data.</text>
</comment>
<accession>A0A2P5F693</accession>